<gene>
    <name evidence="3" type="primary">LOC121401588</name>
</gene>
<name>A0A8J1MNG0_XENLA</name>
<sequence length="294" mass="33085">MFFPRPPMPPTMPPTSPPRPPMYYTPPAIRHQPPPKGWGGAKMGIVNRAPQLPSGPGLRGRSSTNDPCSLQGGRASEEELPGEEDWGREAAPNPEEEGHRGSEHGHARGAEHFQAPATRGGGSFRFRGNNRPVFEHRNPQRGWGHRGCQQWNGNGSNAMWEGMVVILSMEVMTIIMSFFLHLGNGITRGYLDGQWDRSFHIGMVIGCRVSSLETGRKRRAGCSGGKKEHKDKRRRLAHQQGGKKKPIQQIQGCRKSRKRIQAHRDQSWQPLQRRHLWQGGWRLRRCSRVFGPIA</sequence>
<feature type="compositionally biased region" description="Basic residues" evidence="1">
    <location>
        <begin position="227"/>
        <end position="246"/>
    </location>
</feature>
<dbReference type="GeneID" id="121401588"/>
<evidence type="ECO:0000313" key="2">
    <source>
        <dbReference type="Proteomes" id="UP000186698"/>
    </source>
</evidence>
<dbReference type="Proteomes" id="UP000186698">
    <property type="component" value="Chromosome 3L"/>
</dbReference>
<evidence type="ECO:0000256" key="1">
    <source>
        <dbReference type="SAM" id="MobiDB-lite"/>
    </source>
</evidence>
<dbReference type="RefSeq" id="XP_041442961.1">
    <property type="nucleotide sequence ID" value="XM_041587027.1"/>
</dbReference>
<feature type="compositionally biased region" description="Pro residues" evidence="1">
    <location>
        <begin position="1"/>
        <end position="24"/>
    </location>
</feature>
<organism evidence="2 3">
    <name type="scientific">Xenopus laevis</name>
    <name type="common">African clawed frog</name>
    <dbReference type="NCBI Taxonomy" id="8355"/>
    <lineage>
        <taxon>Eukaryota</taxon>
        <taxon>Metazoa</taxon>
        <taxon>Chordata</taxon>
        <taxon>Craniata</taxon>
        <taxon>Vertebrata</taxon>
        <taxon>Euteleostomi</taxon>
        <taxon>Amphibia</taxon>
        <taxon>Batrachia</taxon>
        <taxon>Anura</taxon>
        <taxon>Pipoidea</taxon>
        <taxon>Pipidae</taxon>
        <taxon>Xenopodinae</taxon>
        <taxon>Xenopus</taxon>
        <taxon>Xenopus</taxon>
    </lineage>
</organism>
<reference evidence="3" key="1">
    <citation type="submission" date="2025-08" db="UniProtKB">
        <authorList>
            <consortium name="RefSeq"/>
        </authorList>
    </citation>
    <scope>IDENTIFICATION</scope>
    <source>
        <strain evidence="3">J_2021</strain>
        <tissue evidence="3">Erythrocytes</tissue>
    </source>
</reference>
<feature type="compositionally biased region" description="Basic and acidic residues" evidence="1">
    <location>
        <begin position="96"/>
        <end position="107"/>
    </location>
</feature>
<feature type="region of interest" description="Disordered" evidence="1">
    <location>
        <begin position="1"/>
        <end position="107"/>
    </location>
</feature>
<accession>A0A8J1MNG0</accession>
<feature type="region of interest" description="Disordered" evidence="1">
    <location>
        <begin position="216"/>
        <end position="265"/>
    </location>
</feature>
<protein>
    <submittedName>
        <fullName evidence="3">Uncharacterized protein LOC121401588 isoform X4</fullName>
    </submittedName>
</protein>
<evidence type="ECO:0000313" key="3">
    <source>
        <dbReference type="RefSeq" id="XP_041442961.1"/>
    </source>
</evidence>
<proteinExistence type="predicted"/>
<keyword evidence="2" id="KW-1185">Reference proteome</keyword>
<dbReference type="AlphaFoldDB" id="A0A8J1MNG0"/>